<dbReference type="PROSITE" id="PS00201">
    <property type="entry name" value="FLAVODOXIN"/>
    <property type="match status" value="1"/>
</dbReference>
<keyword evidence="6 9" id="KW-0288">FMN</keyword>
<dbReference type="InterPro" id="IPR001094">
    <property type="entry name" value="Flavdoxin-like"/>
</dbReference>
<dbReference type="PIRSF" id="PIRSF038996">
    <property type="entry name" value="FldA"/>
    <property type="match status" value="1"/>
</dbReference>
<organism evidence="11 12">
    <name type="scientific">Marinobacterium aestuariivivens</name>
    <dbReference type="NCBI Taxonomy" id="1698799"/>
    <lineage>
        <taxon>Bacteria</taxon>
        <taxon>Pseudomonadati</taxon>
        <taxon>Pseudomonadota</taxon>
        <taxon>Gammaproteobacteria</taxon>
        <taxon>Oceanospirillales</taxon>
        <taxon>Oceanospirillaceae</taxon>
        <taxon>Marinobacterium</taxon>
    </lineage>
</organism>
<sequence>MPAPIGLFFGSTTGNTAEVAERIAALIGPGQVDLFDVADNGLAGIDDYRLLIFGIPTWDFGEQQEDWLDIWHELDSLELPGVRFALFGLGDQIGYAEWYLDAMGMLHDRLRDAGAEPVGYWPREGYDFEASKALTADGSRFVGLALDEDSQRAETDARIEAWVPQVLEAFGLSG</sequence>
<accession>A0ABW2A267</accession>
<dbReference type="Gene3D" id="3.40.50.360">
    <property type="match status" value="1"/>
</dbReference>
<evidence type="ECO:0000256" key="8">
    <source>
        <dbReference type="ARBA" id="ARBA00023231"/>
    </source>
</evidence>
<dbReference type="Pfam" id="PF00258">
    <property type="entry name" value="Flavodoxin_1"/>
    <property type="match status" value="1"/>
</dbReference>
<dbReference type="InterPro" id="IPR029039">
    <property type="entry name" value="Flavoprotein-like_sf"/>
</dbReference>
<evidence type="ECO:0000256" key="2">
    <source>
        <dbReference type="ARBA" id="ARBA00003297"/>
    </source>
</evidence>
<evidence type="ECO:0000256" key="5">
    <source>
        <dbReference type="ARBA" id="ARBA00022630"/>
    </source>
</evidence>
<dbReference type="PANTHER" id="PTHR42809:SF3">
    <property type="entry name" value="FLAVODOXIN 2"/>
    <property type="match status" value="1"/>
</dbReference>
<evidence type="ECO:0000256" key="7">
    <source>
        <dbReference type="ARBA" id="ARBA00022982"/>
    </source>
</evidence>
<evidence type="ECO:0000313" key="12">
    <source>
        <dbReference type="Proteomes" id="UP001596422"/>
    </source>
</evidence>
<comment type="function">
    <text evidence="2 9">Low-potential electron donor to a number of redox enzymes.</text>
</comment>
<evidence type="ECO:0000256" key="6">
    <source>
        <dbReference type="ARBA" id="ARBA00022643"/>
    </source>
</evidence>
<name>A0ABW2A267_9GAMM</name>
<keyword evidence="5 9" id="KW-0285">Flavoprotein</keyword>
<feature type="domain" description="Flavodoxin-like" evidence="10">
    <location>
        <begin position="5"/>
        <end position="167"/>
    </location>
</feature>
<protein>
    <recommendedName>
        <fullName evidence="9">Flavodoxin</fullName>
    </recommendedName>
</protein>
<evidence type="ECO:0000313" key="11">
    <source>
        <dbReference type="EMBL" id="MFC6671600.1"/>
    </source>
</evidence>
<gene>
    <name evidence="11" type="primary">fldB</name>
    <name evidence="11" type="ORF">ACFQDL_17130</name>
</gene>
<comment type="cofactor">
    <cofactor evidence="1 9">
        <name>FMN</name>
        <dbReference type="ChEBI" id="CHEBI:58210"/>
    </cofactor>
</comment>
<evidence type="ECO:0000259" key="10">
    <source>
        <dbReference type="PROSITE" id="PS50902"/>
    </source>
</evidence>
<dbReference type="PROSITE" id="PS50902">
    <property type="entry name" value="FLAVODOXIN_LIKE"/>
    <property type="match status" value="1"/>
</dbReference>
<dbReference type="RefSeq" id="WP_379910099.1">
    <property type="nucleotide sequence ID" value="NZ_JBHSWE010000001.1"/>
</dbReference>
<dbReference type="EMBL" id="JBHSWE010000001">
    <property type="protein sequence ID" value="MFC6671600.1"/>
    <property type="molecule type" value="Genomic_DNA"/>
</dbReference>
<reference evidence="12" key="1">
    <citation type="journal article" date="2019" name="Int. J. Syst. Evol. Microbiol.">
        <title>The Global Catalogue of Microorganisms (GCM) 10K type strain sequencing project: providing services to taxonomists for standard genome sequencing and annotation.</title>
        <authorList>
            <consortium name="The Broad Institute Genomics Platform"/>
            <consortium name="The Broad Institute Genome Sequencing Center for Infectious Disease"/>
            <person name="Wu L."/>
            <person name="Ma J."/>
        </authorList>
    </citation>
    <scope>NUCLEOTIDE SEQUENCE [LARGE SCALE GENOMIC DNA]</scope>
    <source>
        <strain evidence="12">NBRC 111756</strain>
    </source>
</reference>
<comment type="similarity">
    <text evidence="3 9">Belongs to the flavodoxin family.</text>
</comment>
<dbReference type="PRINTS" id="PR00369">
    <property type="entry name" value="FLAVODOXIN"/>
</dbReference>
<comment type="caution">
    <text evidence="11">The sequence shown here is derived from an EMBL/GenBank/DDBJ whole genome shotgun (WGS) entry which is preliminary data.</text>
</comment>
<dbReference type="InterPro" id="IPR050619">
    <property type="entry name" value="Flavodoxin"/>
</dbReference>
<dbReference type="InterPro" id="IPR001226">
    <property type="entry name" value="Flavodoxin_CS"/>
</dbReference>
<dbReference type="SUPFAM" id="SSF52218">
    <property type="entry name" value="Flavoproteins"/>
    <property type="match status" value="1"/>
</dbReference>
<evidence type="ECO:0000256" key="9">
    <source>
        <dbReference type="PIRNR" id="PIRNR038996"/>
    </source>
</evidence>
<dbReference type="PANTHER" id="PTHR42809">
    <property type="entry name" value="FLAVODOXIN 2"/>
    <property type="match status" value="1"/>
</dbReference>
<dbReference type="InterPro" id="IPR010086">
    <property type="entry name" value="Flavodoxin_lc"/>
</dbReference>
<dbReference type="NCBIfam" id="NF009023">
    <property type="entry name" value="PRK12359.1"/>
    <property type="match status" value="1"/>
</dbReference>
<keyword evidence="8" id="KW-0535">Nitrogen fixation</keyword>
<keyword evidence="7 9" id="KW-0249">Electron transport</keyword>
<evidence type="ECO:0000256" key="4">
    <source>
        <dbReference type="ARBA" id="ARBA00022448"/>
    </source>
</evidence>
<evidence type="ECO:0000256" key="3">
    <source>
        <dbReference type="ARBA" id="ARBA00005267"/>
    </source>
</evidence>
<evidence type="ECO:0000256" key="1">
    <source>
        <dbReference type="ARBA" id="ARBA00001917"/>
    </source>
</evidence>
<keyword evidence="12" id="KW-1185">Reference proteome</keyword>
<proteinExistence type="inferred from homology"/>
<dbReference type="InterPro" id="IPR008254">
    <property type="entry name" value="Flavodoxin/NO_synth"/>
</dbReference>
<dbReference type="NCBIfam" id="TIGR01752">
    <property type="entry name" value="flav_long"/>
    <property type="match status" value="1"/>
</dbReference>
<dbReference type="Proteomes" id="UP001596422">
    <property type="component" value="Unassembled WGS sequence"/>
</dbReference>
<keyword evidence="4 9" id="KW-0813">Transport</keyword>